<name>A0ABP1RWP8_9HEXA</name>
<sequence length="221" mass="25862">MDTSEDLEVDQDMENLLSTSNQHNIIITELPNARTIIQYYVDFIPWAPAEDESSYVDEDSEDDEDYEPVIPKGPECCICGEEAIQDTASVEYAGEFYTVVFKDEEPEPHNREIYGYLQCAYCFDFFHRRKCILGMSDSMYFMHKRNRSFVCAACVPEFKLMKLHCFANRNILEFNISNMLMLFNAFYQNMCNPVLNVPYLQICLNDINLYCKSFMWCIDKG</sequence>
<protein>
    <submittedName>
        <fullName evidence="1">Uncharacterized protein</fullName>
    </submittedName>
</protein>
<comment type="caution">
    <text evidence="1">The sequence shown here is derived from an EMBL/GenBank/DDBJ whole genome shotgun (WGS) entry which is preliminary data.</text>
</comment>
<organism evidence="1 2">
    <name type="scientific">Orchesella dallaii</name>
    <dbReference type="NCBI Taxonomy" id="48710"/>
    <lineage>
        <taxon>Eukaryota</taxon>
        <taxon>Metazoa</taxon>
        <taxon>Ecdysozoa</taxon>
        <taxon>Arthropoda</taxon>
        <taxon>Hexapoda</taxon>
        <taxon>Collembola</taxon>
        <taxon>Entomobryomorpha</taxon>
        <taxon>Entomobryoidea</taxon>
        <taxon>Orchesellidae</taxon>
        <taxon>Orchesellinae</taxon>
        <taxon>Orchesella</taxon>
    </lineage>
</organism>
<evidence type="ECO:0000313" key="1">
    <source>
        <dbReference type="EMBL" id="CAL8137416.1"/>
    </source>
</evidence>
<dbReference type="Proteomes" id="UP001642540">
    <property type="component" value="Unassembled WGS sequence"/>
</dbReference>
<dbReference type="EMBL" id="CAXLJM020000117">
    <property type="protein sequence ID" value="CAL8137416.1"/>
    <property type="molecule type" value="Genomic_DNA"/>
</dbReference>
<evidence type="ECO:0000313" key="2">
    <source>
        <dbReference type="Proteomes" id="UP001642540"/>
    </source>
</evidence>
<gene>
    <name evidence="1" type="ORF">ODALV1_LOCUS26907</name>
</gene>
<proteinExistence type="predicted"/>
<accession>A0ABP1RWP8</accession>
<reference evidence="1 2" key="1">
    <citation type="submission" date="2024-08" db="EMBL/GenBank/DDBJ databases">
        <authorList>
            <person name="Cucini C."/>
            <person name="Frati F."/>
        </authorList>
    </citation>
    <scope>NUCLEOTIDE SEQUENCE [LARGE SCALE GENOMIC DNA]</scope>
</reference>
<keyword evidence="2" id="KW-1185">Reference proteome</keyword>